<feature type="domain" description="C2H2-type" evidence="2">
    <location>
        <begin position="117"/>
        <end position="140"/>
    </location>
</feature>
<reference evidence="3" key="1">
    <citation type="submission" date="2021-12" db="EMBL/GenBank/DDBJ databases">
        <authorList>
            <person name="Martin H S."/>
        </authorList>
    </citation>
    <scope>NUCLEOTIDE SEQUENCE</scope>
</reference>
<evidence type="ECO:0000313" key="4">
    <source>
        <dbReference type="Proteomes" id="UP000838878"/>
    </source>
</evidence>
<dbReference type="PROSITE" id="PS00028">
    <property type="entry name" value="ZINC_FINGER_C2H2_1"/>
    <property type="match status" value="2"/>
</dbReference>
<dbReference type="SMART" id="SM00355">
    <property type="entry name" value="ZnF_C2H2"/>
    <property type="match status" value="3"/>
</dbReference>
<dbReference type="InterPro" id="IPR039258">
    <property type="entry name" value="ZNF511"/>
</dbReference>
<gene>
    <name evidence="3" type="ORF">BINO364_LOCUS1078</name>
</gene>
<protein>
    <recommendedName>
        <fullName evidence="2">C2H2-type domain-containing protein</fullName>
    </recommendedName>
</protein>
<dbReference type="AlphaFoldDB" id="A0A8J9Y1E8"/>
<feature type="domain" description="C2H2-type" evidence="2">
    <location>
        <begin position="80"/>
        <end position="101"/>
    </location>
</feature>
<feature type="non-terminal residue" evidence="3">
    <location>
        <position position="215"/>
    </location>
</feature>
<evidence type="ECO:0000256" key="1">
    <source>
        <dbReference type="SAM" id="MobiDB-lite"/>
    </source>
</evidence>
<dbReference type="OrthoDB" id="18440at2759"/>
<feature type="region of interest" description="Disordered" evidence="1">
    <location>
        <begin position="148"/>
        <end position="175"/>
    </location>
</feature>
<feature type="compositionally biased region" description="Basic residues" evidence="1">
    <location>
        <begin position="152"/>
        <end position="161"/>
    </location>
</feature>
<name>A0A8J9Y1E8_9NEOP</name>
<organism evidence="3 4">
    <name type="scientific">Brenthis ino</name>
    <name type="common">lesser marbled fritillary</name>
    <dbReference type="NCBI Taxonomy" id="405034"/>
    <lineage>
        <taxon>Eukaryota</taxon>
        <taxon>Metazoa</taxon>
        <taxon>Ecdysozoa</taxon>
        <taxon>Arthropoda</taxon>
        <taxon>Hexapoda</taxon>
        <taxon>Insecta</taxon>
        <taxon>Pterygota</taxon>
        <taxon>Neoptera</taxon>
        <taxon>Endopterygota</taxon>
        <taxon>Lepidoptera</taxon>
        <taxon>Glossata</taxon>
        <taxon>Ditrysia</taxon>
        <taxon>Papilionoidea</taxon>
        <taxon>Nymphalidae</taxon>
        <taxon>Heliconiinae</taxon>
        <taxon>Argynnini</taxon>
        <taxon>Brenthis</taxon>
    </lineage>
</organism>
<evidence type="ECO:0000259" key="2">
    <source>
        <dbReference type="PROSITE" id="PS00028"/>
    </source>
</evidence>
<dbReference type="PANTHER" id="PTHR21354">
    <property type="entry name" value="ZINC FINGER PROTEIN 511"/>
    <property type="match status" value="1"/>
</dbReference>
<sequence length="215" mass="24924">MEINNDLLNKLKTYGVGRRKLDDDLFKQNIPPRLGIYDVDEEQFCHAVIQTACTVPGCNFTADSLLDFENHYNASHRFACSQCKKCLPSPHLLDLHLQEQHDSFFSVLAAKRPSYSCYIEECKEKFMTAEERLDHCVKIHKLPKDFRFDTKPKHKNKKKKPQSMEVDGGNGKTERMFAFNNNKQKGFKRFTNDQQRSTASVDVDEIMSDIRESLP</sequence>
<keyword evidence="4" id="KW-1185">Reference proteome</keyword>
<feature type="region of interest" description="Disordered" evidence="1">
    <location>
        <begin position="188"/>
        <end position="215"/>
    </location>
</feature>
<evidence type="ECO:0000313" key="3">
    <source>
        <dbReference type="EMBL" id="CAH0713984.1"/>
    </source>
</evidence>
<dbReference type="EMBL" id="OV170221">
    <property type="protein sequence ID" value="CAH0713984.1"/>
    <property type="molecule type" value="Genomic_DNA"/>
</dbReference>
<proteinExistence type="predicted"/>
<dbReference type="Proteomes" id="UP000838878">
    <property type="component" value="Chromosome 1"/>
</dbReference>
<dbReference type="InterPro" id="IPR013087">
    <property type="entry name" value="Znf_C2H2_type"/>
</dbReference>
<dbReference type="PANTHER" id="PTHR21354:SF0">
    <property type="entry name" value="ZINC FINGER PROTEIN 511"/>
    <property type="match status" value="1"/>
</dbReference>
<accession>A0A8J9Y1E8</accession>